<accession>A0ABP7PQI7</accession>
<gene>
    <name evidence="3" type="ORF">GCM10022278_29190</name>
</gene>
<comment type="caution">
    <text evidence="3">The sequence shown here is derived from an EMBL/GenBank/DDBJ whole genome shotgun (WGS) entry which is preliminary data.</text>
</comment>
<sequence>MDESFGHYWRFAAMVATATVIMYGLMYLNTYEFGHVRFSETRLYMTIIMGATMAIVMLLFMLHMYTNRLINSVIIIGSGLTFLIALWLVRSQSTVGDDLYMKAMIPHHSIALLTSERAAIEDVRVRTLADRIMTSQRKEIREMEWLIEDISRNGLASTHAKAISRAMPEFAGEP</sequence>
<name>A0ABP7PQI7_9GAMM</name>
<evidence type="ECO:0000313" key="4">
    <source>
        <dbReference type="Proteomes" id="UP001501337"/>
    </source>
</evidence>
<dbReference type="InterPro" id="IPR012347">
    <property type="entry name" value="Ferritin-like"/>
</dbReference>
<proteinExistence type="predicted"/>
<evidence type="ECO:0000256" key="1">
    <source>
        <dbReference type="SAM" id="Phobius"/>
    </source>
</evidence>
<keyword evidence="4" id="KW-1185">Reference proteome</keyword>
<organism evidence="3 4">
    <name type="scientific">Allohahella marinimesophila</name>
    <dbReference type="NCBI Taxonomy" id="1054972"/>
    <lineage>
        <taxon>Bacteria</taxon>
        <taxon>Pseudomonadati</taxon>
        <taxon>Pseudomonadota</taxon>
        <taxon>Gammaproteobacteria</taxon>
        <taxon>Oceanospirillales</taxon>
        <taxon>Hahellaceae</taxon>
        <taxon>Allohahella</taxon>
    </lineage>
</organism>
<dbReference type="Gene3D" id="1.20.1260.10">
    <property type="match status" value="1"/>
</dbReference>
<keyword evidence="1" id="KW-1133">Transmembrane helix</keyword>
<keyword evidence="1" id="KW-0472">Membrane</keyword>
<evidence type="ECO:0000313" key="3">
    <source>
        <dbReference type="EMBL" id="GAA3969617.1"/>
    </source>
</evidence>
<protein>
    <submittedName>
        <fullName evidence="3">DUF305 domain-containing protein</fullName>
    </submittedName>
</protein>
<reference evidence="4" key="1">
    <citation type="journal article" date="2019" name="Int. J. Syst. Evol. Microbiol.">
        <title>The Global Catalogue of Microorganisms (GCM) 10K type strain sequencing project: providing services to taxonomists for standard genome sequencing and annotation.</title>
        <authorList>
            <consortium name="The Broad Institute Genomics Platform"/>
            <consortium name="The Broad Institute Genome Sequencing Center for Infectious Disease"/>
            <person name="Wu L."/>
            <person name="Ma J."/>
        </authorList>
    </citation>
    <scope>NUCLEOTIDE SEQUENCE [LARGE SCALE GENOMIC DNA]</scope>
    <source>
        <strain evidence="4">JCM 17555</strain>
    </source>
</reference>
<feature type="transmembrane region" description="Helical" evidence="1">
    <location>
        <begin position="43"/>
        <end position="63"/>
    </location>
</feature>
<dbReference type="InterPro" id="IPR005183">
    <property type="entry name" value="DUF305_CopM-like"/>
</dbReference>
<feature type="transmembrane region" description="Helical" evidence="1">
    <location>
        <begin position="12"/>
        <end position="31"/>
    </location>
</feature>
<dbReference type="Pfam" id="PF03713">
    <property type="entry name" value="DUF305"/>
    <property type="match status" value="1"/>
</dbReference>
<dbReference type="EMBL" id="BAABBO010000012">
    <property type="protein sequence ID" value="GAA3969617.1"/>
    <property type="molecule type" value="Genomic_DNA"/>
</dbReference>
<feature type="transmembrane region" description="Helical" evidence="1">
    <location>
        <begin position="69"/>
        <end position="89"/>
    </location>
</feature>
<feature type="domain" description="DUF305" evidence="2">
    <location>
        <begin position="98"/>
        <end position="156"/>
    </location>
</feature>
<dbReference type="RefSeq" id="WP_344807869.1">
    <property type="nucleotide sequence ID" value="NZ_BAABBO010000012.1"/>
</dbReference>
<keyword evidence="1" id="KW-0812">Transmembrane</keyword>
<dbReference type="Proteomes" id="UP001501337">
    <property type="component" value="Unassembled WGS sequence"/>
</dbReference>
<evidence type="ECO:0000259" key="2">
    <source>
        <dbReference type="Pfam" id="PF03713"/>
    </source>
</evidence>